<reference evidence="1 2" key="1">
    <citation type="submission" date="2021-06" db="EMBL/GenBank/DDBJ databases">
        <authorList>
            <person name="Palmer J.M."/>
        </authorList>
    </citation>
    <scope>NUCLEOTIDE SEQUENCE [LARGE SCALE GENOMIC DNA]</scope>
    <source>
        <strain evidence="2">if_2019</strain>
        <tissue evidence="1">Muscle</tissue>
    </source>
</reference>
<protein>
    <submittedName>
        <fullName evidence="1">Uncharacterized protein</fullName>
    </submittedName>
</protein>
<evidence type="ECO:0000313" key="1">
    <source>
        <dbReference type="EMBL" id="MEQ2227488.1"/>
    </source>
</evidence>
<comment type="caution">
    <text evidence="1">The sequence shown here is derived from an EMBL/GenBank/DDBJ whole genome shotgun (WGS) entry which is preliminary data.</text>
</comment>
<keyword evidence="2" id="KW-1185">Reference proteome</keyword>
<accession>A0ABV0T6C7</accession>
<evidence type="ECO:0000313" key="2">
    <source>
        <dbReference type="Proteomes" id="UP001482620"/>
    </source>
</evidence>
<dbReference type="EMBL" id="JAHRIQ010020687">
    <property type="protein sequence ID" value="MEQ2227488.1"/>
    <property type="molecule type" value="Genomic_DNA"/>
</dbReference>
<dbReference type="Proteomes" id="UP001482620">
    <property type="component" value="Unassembled WGS sequence"/>
</dbReference>
<name>A0ABV0T6C7_9TELE</name>
<proteinExistence type="predicted"/>
<organism evidence="1 2">
    <name type="scientific">Ilyodon furcidens</name>
    <name type="common">goldbreast splitfin</name>
    <dbReference type="NCBI Taxonomy" id="33524"/>
    <lineage>
        <taxon>Eukaryota</taxon>
        <taxon>Metazoa</taxon>
        <taxon>Chordata</taxon>
        <taxon>Craniata</taxon>
        <taxon>Vertebrata</taxon>
        <taxon>Euteleostomi</taxon>
        <taxon>Actinopterygii</taxon>
        <taxon>Neopterygii</taxon>
        <taxon>Teleostei</taxon>
        <taxon>Neoteleostei</taxon>
        <taxon>Acanthomorphata</taxon>
        <taxon>Ovalentaria</taxon>
        <taxon>Atherinomorphae</taxon>
        <taxon>Cyprinodontiformes</taxon>
        <taxon>Goodeidae</taxon>
        <taxon>Ilyodon</taxon>
    </lineage>
</organism>
<sequence>MCVLLCMGRKREELTLGAIYARTTTGLGYTFIPPVANLAGVMMLWPMYSSSLHCLEVITGGQPFYQTWKKKMQLKRANCGFCREKKYFHICIPYLAPLRQESLYLTGYDFKTGIIIAG</sequence>
<gene>
    <name evidence="1" type="ORF">ILYODFUR_038134</name>
</gene>